<dbReference type="InterPro" id="IPR011047">
    <property type="entry name" value="Quinoprotein_ADH-like_sf"/>
</dbReference>
<dbReference type="InterPro" id="IPR029429">
    <property type="entry name" value="BBS2_Mid"/>
</dbReference>
<evidence type="ECO:0000313" key="16">
    <source>
        <dbReference type="WBParaSite" id="maker-uti_cns_0010457-snap-gene-0.2-mRNA-1"/>
    </source>
</evidence>
<keyword evidence="6" id="KW-0966">Cell projection</keyword>
<evidence type="ECO:0000256" key="5">
    <source>
        <dbReference type="ARBA" id="ARBA00023212"/>
    </source>
</evidence>
<feature type="transmembrane region" description="Helical" evidence="8">
    <location>
        <begin position="1101"/>
        <end position="1120"/>
    </location>
</feature>
<feature type="signal peptide" evidence="9">
    <location>
        <begin position="1"/>
        <end position="21"/>
    </location>
</feature>
<evidence type="ECO:0000256" key="3">
    <source>
        <dbReference type="ARBA" id="ARBA00022490"/>
    </source>
</evidence>
<evidence type="ECO:0000313" key="15">
    <source>
        <dbReference type="Proteomes" id="UP000095280"/>
    </source>
</evidence>
<keyword evidence="15" id="KW-1185">Reference proteome</keyword>
<feature type="compositionally biased region" description="Low complexity" evidence="7">
    <location>
        <begin position="872"/>
        <end position="882"/>
    </location>
</feature>
<evidence type="ECO:0000256" key="6">
    <source>
        <dbReference type="ARBA" id="ARBA00023273"/>
    </source>
</evidence>
<feature type="region of interest" description="Disordered" evidence="7">
    <location>
        <begin position="206"/>
        <end position="228"/>
    </location>
</feature>
<feature type="chain" id="PRO_5009320747" evidence="9">
    <location>
        <begin position="22"/>
        <end position="1429"/>
    </location>
</feature>
<organism evidence="15 16">
    <name type="scientific">Macrostomum lignano</name>
    <dbReference type="NCBI Taxonomy" id="282301"/>
    <lineage>
        <taxon>Eukaryota</taxon>
        <taxon>Metazoa</taxon>
        <taxon>Spiralia</taxon>
        <taxon>Lophotrochozoa</taxon>
        <taxon>Platyhelminthes</taxon>
        <taxon>Rhabditophora</taxon>
        <taxon>Macrostomorpha</taxon>
        <taxon>Macrostomida</taxon>
        <taxon>Macrostomidae</taxon>
        <taxon>Macrostomum</taxon>
    </lineage>
</organism>
<name>A0A1I8I770_9PLAT</name>
<protein>
    <submittedName>
        <fullName evidence="16">Bardet-Biedl syndrome 2 protein homolog</fullName>
    </submittedName>
</protein>
<dbReference type="Pfam" id="PF14783">
    <property type="entry name" value="BBS2_Mid"/>
    <property type="match status" value="1"/>
</dbReference>
<feature type="compositionally biased region" description="Basic and acidic residues" evidence="7">
    <location>
        <begin position="954"/>
        <end position="967"/>
    </location>
</feature>
<dbReference type="InterPro" id="IPR055380">
    <property type="entry name" value="BBS2_hp_dom"/>
</dbReference>
<feature type="domain" description="Ciliary BBSome complex subunit 2 N-terminal" evidence="10">
    <location>
        <begin position="103"/>
        <end position="205"/>
    </location>
</feature>
<evidence type="ECO:0000256" key="1">
    <source>
        <dbReference type="ARBA" id="ARBA00004138"/>
    </source>
</evidence>
<feature type="transmembrane region" description="Helical" evidence="8">
    <location>
        <begin position="1156"/>
        <end position="1175"/>
    </location>
</feature>
<evidence type="ECO:0000256" key="7">
    <source>
        <dbReference type="SAM" id="MobiDB-lite"/>
    </source>
</evidence>
<accession>A0A1I8I770</accession>
<feature type="domain" description="Ciliary BBSome complex subunit 2 middle region" evidence="12">
    <location>
        <begin position="266"/>
        <end position="370"/>
    </location>
</feature>
<dbReference type="PANTHER" id="PTHR32465">
    <property type="entry name" value="BARDET-BIEDL SYNDROME 2 PROTEIN"/>
    <property type="match status" value="1"/>
</dbReference>
<evidence type="ECO:0000256" key="2">
    <source>
        <dbReference type="ARBA" id="ARBA00004245"/>
    </source>
</evidence>
<dbReference type="GO" id="GO:0016020">
    <property type="term" value="C:membrane"/>
    <property type="evidence" value="ECO:0007669"/>
    <property type="project" value="TreeGrafter"/>
</dbReference>
<evidence type="ECO:0000256" key="4">
    <source>
        <dbReference type="ARBA" id="ARBA00023069"/>
    </source>
</evidence>
<dbReference type="Pfam" id="PF23353">
    <property type="entry name" value="BBS2_hp"/>
    <property type="match status" value="1"/>
</dbReference>
<dbReference type="InterPro" id="IPR016616">
    <property type="entry name" value="Bardet-Biedl_syndrome_2_prot"/>
</dbReference>
<sequence>MPKFICRGLLLITSRLMNSWGSCCQRCATACRNCSAFCGTCSMGLMSGEKAFDSLFNVRMPSCILLSSCTRSIGRASSSSSSMALVPAYQGRLPQPVLPGLVAVGRFDGRSDTLVCAANSGKLMLLSPGQQQSGPVAMETDTGLPVQILNMEQPVLSMCAGRLLDSASRDALVIGTATDMLVYDVHRNADLFNRPVPDGAFAVVVSQSGDGSGGGEPGRQQQQKQGKTRRVAIAGGNCTLLGFDSSGAEAYWSVTGDRVTSMTAGKFLGDEAGELLLVGSEDFELRLFRDDAIAREFTETDSPVALLALPDSPRFAYALANGTVGVYERSKRLWRIKSKHRPVALAAFDLDSDGQVELLVGWSGGKVDARRVATGEVVFRDQGPSPVAGLAVADLRGDGRPPLLTIVGVEGDLRAFDAVPQHLAASLLRATLGEDAPGSMRSLMQYKQSLGLELRNYADQKKRGGAGGDGSDGGDGMRRIGSGVNFEGTLRVAMGTAGAEASVIPANTQLSSSLSVEADAVVLSVSTSNETVVRALAVFAEGLFEEGESLVAHPPANQVSSQLALVIRPSRNAAVDLHLKCLVGQRGSVAQFHVFEASRLLPRFATFAWLGTADEAASAAEAPAGWVRFRLAERPQRLAMWINNSFLLPSKATAAAESGSFRFRCVRTGRLLSIETRSPAAEPMATVGVDSLELAAEVVASLADFLGLDDLASEASFPGLSEQLDGLASRVRQLEAGQARLAADQADSSGLVRSLAVRAEDSRLLGDMANTRQAYADLLRVNRGLVASHRARADAHASLVGALKQVGLVIQQGAALRTGRYRAQVVAQCRAAVQEREFGLIYQPAARASMIFFGSRESSAQPAHLFVLPNTASSGPLSSRRPGPAPHGSDCAANKFIRFHSPSSRSSPPPDPGTGVAQHVHRPTKRLSTPEGRRSGGQACVSGQAVLPLLGIGDRGRDSRVGVDKRPPVVAGRSSRPMYCNQDDQHCADPGRSPVTSNVWPAQPKPPPARPAVGGAGALLGQQVLHQQHVRSELAPAQLGQAAAVAGVEDEHPVGAGVADKQQAARIDGQVGDAAEARARLGRQAECAPGVCRLRNPARPVQLLGLIVCLRLIIIVILLIEAGVGDVHRPDAASGGQEKSVAGLPVRQRVATRRTLGDTVFLFVVIFVAVAVVVVEPPESCSSSSFKSSKSSSAAVSAAEPAASRRDFSRQLRRQISRCRAAEAPSMARRWSGAHFSKLKSEETANSSLCWAMQKAAQSVIRRVASRGLASSGAWNSWRPSWRSSWPCTGLELPLLASEGAPEFGLGAELTTGPQRPAAGEVHLGQAVAAAALLLVAQVVEGAPAETVAVAAVSVRCVAKLRYCGRGKSDSSGESGLPTGLLPPALSLLFFFFFRWRGRLPSPVLLSPAQLNKLRMRLAMSTAHTVLSS</sequence>
<dbReference type="Pfam" id="PF14782">
    <property type="entry name" value="BBS2_GAE"/>
    <property type="match status" value="1"/>
</dbReference>
<dbReference type="GO" id="GO:1905515">
    <property type="term" value="P:non-motile cilium assembly"/>
    <property type="evidence" value="ECO:0007669"/>
    <property type="project" value="InterPro"/>
</dbReference>
<dbReference type="SUPFAM" id="SSF50998">
    <property type="entry name" value="Quinoprotein alcohol dehydrogenase-like"/>
    <property type="match status" value="1"/>
</dbReference>
<dbReference type="InterPro" id="IPR029333">
    <property type="entry name" value="BBS2_GAE_dom"/>
</dbReference>
<keyword evidence="5" id="KW-0206">Cytoskeleton</keyword>
<keyword evidence="3" id="KW-0963">Cytoplasm</keyword>
<evidence type="ECO:0000259" key="12">
    <source>
        <dbReference type="Pfam" id="PF14783"/>
    </source>
</evidence>
<proteinExistence type="predicted"/>
<feature type="domain" description="BBS2 hairpin" evidence="14">
    <location>
        <begin position="721"/>
        <end position="814"/>
    </location>
</feature>
<dbReference type="GO" id="GO:0034464">
    <property type="term" value="C:BBSome"/>
    <property type="evidence" value="ECO:0007669"/>
    <property type="project" value="InterPro"/>
</dbReference>
<evidence type="ECO:0000256" key="8">
    <source>
        <dbReference type="SAM" id="Phobius"/>
    </source>
</evidence>
<evidence type="ECO:0000256" key="9">
    <source>
        <dbReference type="SAM" id="SignalP"/>
    </source>
</evidence>
<dbReference type="Pfam" id="PF14781">
    <property type="entry name" value="BBS2_N"/>
    <property type="match status" value="1"/>
</dbReference>
<keyword evidence="8" id="KW-0472">Membrane</keyword>
<keyword evidence="8" id="KW-1133">Transmembrane helix</keyword>
<comment type="subcellular location">
    <subcellularLocation>
        <location evidence="1">Cell projection</location>
        <location evidence="1">Cilium</location>
    </subcellularLocation>
    <subcellularLocation>
        <location evidence="2">Cytoplasm</location>
        <location evidence="2">Cytoskeleton</location>
    </subcellularLocation>
</comment>
<evidence type="ECO:0000259" key="10">
    <source>
        <dbReference type="Pfam" id="PF14781"/>
    </source>
</evidence>
<dbReference type="WBParaSite" id="maker-uti_cns_0010457-snap-gene-0.2-mRNA-1">
    <property type="protein sequence ID" value="maker-uti_cns_0010457-snap-gene-0.2-mRNA-1"/>
    <property type="gene ID" value="maker-uti_cns_0010457-snap-gene-0.2"/>
</dbReference>
<dbReference type="Pfam" id="PF23350">
    <property type="entry name" value="BBS2_pf"/>
    <property type="match status" value="1"/>
</dbReference>
<evidence type="ECO:0000259" key="11">
    <source>
        <dbReference type="Pfam" id="PF14782"/>
    </source>
</evidence>
<keyword evidence="8" id="KW-0812">Transmembrane</keyword>
<dbReference type="InterPro" id="IPR055379">
    <property type="entry name" value="BBS2_pf_dom"/>
</dbReference>
<dbReference type="GO" id="GO:0036064">
    <property type="term" value="C:ciliary basal body"/>
    <property type="evidence" value="ECO:0007669"/>
    <property type="project" value="TreeGrafter"/>
</dbReference>
<feature type="domain" description="BBS2 platform" evidence="13">
    <location>
        <begin position="620"/>
        <end position="706"/>
    </location>
</feature>
<feature type="region of interest" description="Disordered" evidence="7">
    <location>
        <begin position="871"/>
        <end position="980"/>
    </location>
</feature>
<dbReference type="InterPro" id="IPR029430">
    <property type="entry name" value="BBS2_N"/>
</dbReference>
<reference evidence="16" key="1">
    <citation type="submission" date="2016-11" db="UniProtKB">
        <authorList>
            <consortium name="WormBaseParasite"/>
        </authorList>
    </citation>
    <scope>IDENTIFICATION</scope>
</reference>
<evidence type="ECO:0000259" key="14">
    <source>
        <dbReference type="Pfam" id="PF23353"/>
    </source>
</evidence>
<dbReference type="Proteomes" id="UP000095280">
    <property type="component" value="Unplaced"/>
</dbReference>
<evidence type="ECO:0000259" key="13">
    <source>
        <dbReference type="Pfam" id="PF23350"/>
    </source>
</evidence>
<dbReference type="GO" id="GO:0031514">
    <property type="term" value="C:motile cilium"/>
    <property type="evidence" value="ECO:0007669"/>
    <property type="project" value="TreeGrafter"/>
</dbReference>
<keyword evidence="4" id="KW-0969">Cilium</keyword>
<keyword evidence="9" id="KW-0732">Signal</keyword>
<feature type="domain" description="BBS2 GAE" evidence="11">
    <location>
        <begin position="518"/>
        <end position="604"/>
    </location>
</feature>
<dbReference type="PANTHER" id="PTHR32465:SF0">
    <property type="entry name" value="BARDET-BIEDL SYNDROME 2 PROTEIN"/>
    <property type="match status" value="1"/>
</dbReference>